<dbReference type="SMART" id="SM00194">
    <property type="entry name" value="PTPc"/>
    <property type="match status" value="1"/>
</dbReference>
<feature type="compositionally biased region" description="Basic residues" evidence="1">
    <location>
        <begin position="1"/>
        <end position="15"/>
    </location>
</feature>
<dbReference type="InterPro" id="IPR000242">
    <property type="entry name" value="PTP_cat"/>
</dbReference>
<reference evidence="4" key="1">
    <citation type="submission" date="2022-11" db="EMBL/GenBank/DDBJ databases">
        <authorList>
            <person name="Kikuchi T."/>
        </authorList>
    </citation>
    <scope>NUCLEOTIDE SEQUENCE</scope>
    <source>
        <strain evidence="4">PS1010</strain>
    </source>
</reference>
<dbReference type="PROSITE" id="PS50056">
    <property type="entry name" value="TYR_PHOSPHATASE_2"/>
    <property type="match status" value="1"/>
</dbReference>
<dbReference type="AlphaFoldDB" id="A0A9P1I6B8"/>
<feature type="domain" description="Tyrosine-protein phosphatase" evidence="2">
    <location>
        <begin position="119"/>
        <end position="345"/>
    </location>
</feature>
<dbReference type="GO" id="GO:0004725">
    <property type="term" value="F:protein tyrosine phosphatase activity"/>
    <property type="evidence" value="ECO:0007669"/>
    <property type="project" value="InterPro"/>
</dbReference>
<dbReference type="Pfam" id="PF00102">
    <property type="entry name" value="Y_phosphatase"/>
    <property type="match status" value="1"/>
</dbReference>
<evidence type="ECO:0000256" key="1">
    <source>
        <dbReference type="SAM" id="MobiDB-lite"/>
    </source>
</evidence>
<dbReference type="CDD" id="cd00047">
    <property type="entry name" value="PTPc"/>
    <property type="match status" value="1"/>
</dbReference>
<dbReference type="InterPro" id="IPR000387">
    <property type="entry name" value="Tyr_Pase_dom"/>
</dbReference>
<name>A0A9P1I6B8_9PELO</name>
<evidence type="ECO:0000259" key="2">
    <source>
        <dbReference type="PROSITE" id="PS50055"/>
    </source>
</evidence>
<evidence type="ECO:0000259" key="3">
    <source>
        <dbReference type="PROSITE" id="PS50056"/>
    </source>
</evidence>
<protein>
    <recommendedName>
        <fullName evidence="6">Tyrosine-protein phosphatase domain-containing protein</fullName>
    </recommendedName>
</protein>
<dbReference type="PANTHER" id="PTHR23219">
    <property type="entry name" value="TYROSINE-PROTEIN PHOSPHATASE C15H7.3-RELATED"/>
    <property type="match status" value="1"/>
</dbReference>
<dbReference type="PANTHER" id="PTHR23219:SF18">
    <property type="entry name" value="TYROSINE-PROTEIN PHOSPHATASE DOMAIN-CONTAINING PROTEIN-RELATED"/>
    <property type="match status" value="1"/>
</dbReference>
<gene>
    <name evidence="4" type="ORF">CAMP_LOCUS2149</name>
</gene>
<evidence type="ECO:0000313" key="4">
    <source>
        <dbReference type="EMBL" id="CAI5439512.1"/>
    </source>
</evidence>
<feature type="compositionally biased region" description="Basic residues" evidence="1">
    <location>
        <begin position="51"/>
        <end position="60"/>
    </location>
</feature>
<dbReference type="InterPro" id="IPR029021">
    <property type="entry name" value="Prot-tyrosine_phosphatase-like"/>
</dbReference>
<dbReference type="SUPFAM" id="SSF52799">
    <property type="entry name" value="(Phosphotyrosine protein) phosphatases II"/>
    <property type="match status" value="1"/>
</dbReference>
<proteinExistence type="predicted"/>
<dbReference type="InterPro" id="IPR003595">
    <property type="entry name" value="Tyr_Pase_cat"/>
</dbReference>
<accession>A0A9P1I6B8</accession>
<dbReference type="PROSITE" id="PS50055">
    <property type="entry name" value="TYR_PHOSPHATASE_PTP"/>
    <property type="match status" value="1"/>
</dbReference>
<organism evidence="4 5">
    <name type="scientific">Caenorhabditis angaria</name>
    <dbReference type="NCBI Taxonomy" id="860376"/>
    <lineage>
        <taxon>Eukaryota</taxon>
        <taxon>Metazoa</taxon>
        <taxon>Ecdysozoa</taxon>
        <taxon>Nematoda</taxon>
        <taxon>Chromadorea</taxon>
        <taxon>Rhabditida</taxon>
        <taxon>Rhabditina</taxon>
        <taxon>Rhabditomorpha</taxon>
        <taxon>Rhabditoidea</taxon>
        <taxon>Rhabditidae</taxon>
        <taxon>Peloderinae</taxon>
        <taxon>Caenorhabditis</taxon>
    </lineage>
</organism>
<feature type="region of interest" description="Disordered" evidence="1">
    <location>
        <begin position="1"/>
        <end position="77"/>
    </location>
</feature>
<evidence type="ECO:0008006" key="6">
    <source>
        <dbReference type="Google" id="ProtNLM"/>
    </source>
</evidence>
<dbReference type="Gene3D" id="3.90.190.10">
    <property type="entry name" value="Protein tyrosine phosphatase superfamily"/>
    <property type="match status" value="1"/>
</dbReference>
<feature type="compositionally biased region" description="Polar residues" evidence="1">
    <location>
        <begin position="33"/>
        <end position="47"/>
    </location>
</feature>
<keyword evidence="5" id="KW-1185">Reference proteome</keyword>
<dbReference type="EMBL" id="CANHGI010000001">
    <property type="protein sequence ID" value="CAI5439512.1"/>
    <property type="molecule type" value="Genomic_DNA"/>
</dbReference>
<evidence type="ECO:0000313" key="5">
    <source>
        <dbReference type="Proteomes" id="UP001152747"/>
    </source>
</evidence>
<sequence>MEKSGRSARKRKQKKSGGGGLNLFKKAPAPDKSTYSQRTKKSSSNQEKSGRSARKKKKNGEKKDGGKGGSGGEAGQGWQYDQAAKKMVKATAFSTDACKTEFNTDLTFQPPKDDCGAFQKNLAKNRQPEAPITDSNMVFIKQPENAYLCAAKISNPVDSSQLIILAQAPESADLEIFWRMIYDGGITNIFIATSPTTLSEYLPLNVTSFNQVGKMLLNNKKVETLGKDITCMTIEVLPDGCSNSVVCDVYSVASWSSGKAAPNPSDCVAICEKMLIKPGEGVMFCSWNGLGRSGVILMIYLIMAHVMKNADFKINELFSKIRAQRFGIVENGDQYLSIYQAITYWIRNNSKDAEILKAIEGIPPPA</sequence>
<comment type="caution">
    <text evidence="4">The sequence shown here is derived from an EMBL/GenBank/DDBJ whole genome shotgun (WGS) entry which is preliminary data.</text>
</comment>
<dbReference type="SMART" id="SM00404">
    <property type="entry name" value="PTPc_motif"/>
    <property type="match status" value="1"/>
</dbReference>
<feature type="domain" description="Tyrosine specific protein phosphatases" evidence="3">
    <location>
        <begin position="278"/>
        <end position="336"/>
    </location>
</feature>
<dbReference type="Proteomes" id="UP001152747">
    <property type="component" value="Unassembled WGS sequence"/>
</dbReference>
<dbReference type="OrthoDB" id="5870053at2759"/>